<proteinExistence type="predicted"/>
<dbReference type="EMBL" id="VEPZ02001654">
    <property type="protein sequence ID" value="KAE8664267.1"/>
    <property type="molecule type" value="Genomic_DNA"/>
</dbReference>
<keyword evidence="2 3" id="KW-0808">Transferase</keyword>
<reference evidence="3" key="1">
    <citation type="submission" date="2019-09" db="EMBL/GenBank/DDBJ databases">
        <title>Draft genome information of white flower Hibiscus syriacus.</title>
        <authorList>
            <person name="Kim Y.-M."/>
        </authorList>
    </citation>
    <scope>NUCLEOTIDE SEQUENCE [LARGE SCALE GENOMIC DNA]</scope>
    <source>
        <strain evidence="3">YM2019G1</strain>
    </source>
</reference>
<sequence length="334" mass="37086">MGHLIPVLQLAQRFVSHQSFKVTLFVVATDHASITNTQLLQSPSDSNDDGLLDIVLVPFIDVSDIAGPSVSFIDKLVATVLQSLPFIKTVISKMESRPAALVVDMFGTIMLCTPVMDRKEIDEHVKNQKPLNIPGCKPLKFDDTIEKKIMDPSDPSYQRVINNVIKMSLSDGVLVNTWDELEPANLKALREAKKVPIYPVGPLVRPTKKSDLCNEIIDWLDKQPKESVIYASFRSGGTLSTQQVIELAWGLELSQQRFVWVARPSIENDAAANFLTLGNGSDGTLNYLPEGFSARTQDRGLVIPMWAPQVEILSHPSIGGFLTQWMEFSIGEYH</sequence>
<comment type="caution">
    <text evidence="3">The sequence shown here is derived from an EMBL/GenBank/DDBJ whole genome shotgun (WGS) entry which is preliminary data.</text>
</comment>
<evidence type="ECO:0000256" key="2">
    <source>
        <dbReference type="ARBA" id="ARBA00022679"/>
    </source>
</evidence>
<organism evidence="3 4">
    <name type="scientific">Hibiscus syriacus</name>
    <name type="common">Rose of Sharon</name>
    <dbReference type="NCBI Taxonomy" id="106335"/>
    <lineage>
        <taxon>Eukaryota</taxon>
        <taxon>Viridiplantae</taxon>
        <taxon>Streptophyta</taxon>
        <taxon>Embryophyta</taxon>
        <taxon>Tracheophyta</taxon>
        <taxon>Spermatophyta</taxon>
        <taxon>Magnoliopsida</taxon>
        <taxon>eudicotyledons</taxon>
        <taxon>Gunneridae</taxon>
        <taxon>Pentapetalae</taxon>
        <taxon>rosids</taxon>
        <taxon>malvids</taxon>
        <taxon>Malvales</taxon>
        <taxon>Malvaceae</taxon>
        <taxon>Malvoideae</taxon>
        <taxon>Hibiscus</taxon>
    </lineage>
</organism>
<gene>
    <name evidence="3" type="ORF">F3Y22_tig00112809pilonHSYRG00010</name>
</gene>
<accession>A0A6A2Y2V2</accession>
<evidence type="ECO:0000313" key="3">
    <source>
        <dbReference type="EMBL" id="KAE8664267.1"/>
    </source>
</evidence>
<name>A0A6A2Y2V2_HIBSY</name>
<keyword evidence="1" id="KW-0328">Glycosyltransferase</keyword>
<dbReference type="GO" id="GO:0047209">
    <property type="term" value="F:coniferyl-alcohol glucosyltransferase activity"/>
    <property type="evidence" value="ECO:0007669"/>
    <property type="project" value="TreeGrafter"/>
</dbReference>
<protein>
    <submittedName>
        <fullName evidence="3">UDP-glucosyl transferase 72E1</fullName>
    </submittedName>
</protein>
<dbReference type="PANTHER" id="PTHR48046">
    <property type="entry name" value="UDP-GLYCOSYLTRANSFERASE 72E1"/>
    <property type="match status" value="1"/>
</dbReference>
<dbReference type="CDD" id="cd03784">
    <property type="entry name" value="GT1_Gtf-like"/>
    <property type="match status" value="1"/>
</dbReference>
<dbReference type="AlphaFoldDB" id="A0A6A2Y2V2"/>
<dbReference type="SUPFAM" id="SSF53756">
    <property type="entry name" value="UDP-Glycosyltransferase/glycogen phosphorylase"/>
    <property type="match status" value="1"/>
</dbReference>
<dbReference type="PANTHER" id="PTHR48046:SF3">
    <property type="entry name" value="GLYCOSYLTRANSFERASE"/>
    <property type="match status" value="1"/>
</dbReference>
<evidence type="ECO:0000313" key="4">
    <source>
        <dbReference type="Proteomes" id="UP000436088"/>
    </source>
</evidence>
<dbReference type="InterPro" id="IPR002213">
    <property type="entry name" value="UDP_glucos_trans"/>
</dbReference>
<evidence type="ECO:0000256" key="1">
    <source>
        <dbReference type="ARBA" id="ARBA00022676"/>
    </source>
</evidence>
<keyword evidence="4" id="KW-1185">Reference proteome</keyword>
<dbReference type="Gene3D" id="3.40.50.2000">
    <property type="entry name" value="Glycogen Phosphorylase B"/>
    <property type="match status" value="3"/>
</dbReference>
<dbReference type="Proteomes" id="UP000436088">
    <property type="component" value="Unassembled WGS sequence"/>
</dbReference>